<accession>A0ABY4F1X5</accession>
<evidence type="ECO:0000313" key="2">
    <source>
        <dbReference type="Proteomes" id="UP000831782"/>
    </source>
</evidence>
<dbReference type="RefSeq" id="WP_244723635.1">
    <property type="nucleotide sequence ID" value="NZ_CP095072.1"/>
</dbReference>
<protein>
    <submittedName>
        <fullName evidence="1">Uncharacterized protein</fullName>
    </submittedName>
</protein>
<evidence type="ECO:0000313" key="1">
    <source>
        <dbReference type="EMBL" id="UOQ50236.1"/>
    </source>
</evidence>
<dbReference type="EMBL" id="CP095072">
    <property type="protein sequence ID" value="UOQ50236.1"/>
    <property type="molecule type" value="Genomic_DNA"/>
</dbReference>
<sequence>MYHLQTQEKLNLIAEKMAPVSVRDESLRVYEAIYNRDKGKAGEYVQIANRMKNSIKNIREGNHVVQVEQKQYNDLFSNLNSLSQFQNQYEEVMTGYKEIQKDQLGGSWNKKTESRVDKNIQLLREDWNDFVSKFEELDSYRLSSHKYSKIDFKV</sequence>
<organism evidence="1 2">
    <name type="scientific">Gracilibacillus caseinilyticus</name>
    <dbReference type="NCBI Taxonomy" id="2932256"/>
    <lineage>
        <taxon>Bacteria</taxon>
        <taxon>Bacillati</taxon>
        <taxon>Bacillota</taxon>
        <taxon>Bacilli</taxon>
        <taxon>Bacillales</taxon>
        <taxon>Bacillaceae</taxon>
        <taxon>Gracilibacillus</taxon>
    </lineage>
</organism>
<dbReference type="Proteomes" id="UP000831782">
    <property type="component" value="Chromosome"/>
</dbReference>
<proteinExistence type="predicted"/>
<keyword evidence="2" id="KW-1185">Reference proteome</keyword>
<reference evidence="1 2" key="1">
    <citation type="submission" date="2022-04" db="EMBL/GenBank/DDBJ databases">
        <title>Gracilibacillus sp. isolated from saltern.</title>
        <authorList>
            <person name="Won M."/>
            <person name="Lee C.-M."/>
            <person name="Woen H.-Y."/>
            <person name="Kwon S.-W."/>
        </authorList>
    </citation>
    <scope>NUCLEOTIDE SEQUENCE [LARGE SCALE GENOMIC DNA]</scope>
    <source>
        <strain evidence="1 2">SSWR10-1</strain>
    </source>
</reference>
<gene>
    <name evidence="1" type="ORF">MUN88_09350</name>
</gene>
<name>A0ABY4F1X5_9BACI</name>